<reference evidence="1" key="1">
    <citation type="submission" date="2022-05" db="EMBL/GenBank/DDBJ databases">
        <authorList>
            <person name="Oliphant S.A."/>
            <person name="Watson-Haigh N.S."/>
            <person name="Sumby K.M."/>
            <person name="Gardner J.M."/>
            <person name="Jiranek V."/>
        </authorList>
    </citation>
    <scope>NUCLEOTIDE SEQUENCE</scope>
    <source>
        <strain evidence="1">KI11_C11</strain>
    </source>
</reference>
<name>A0ABY5BU11_9LACO</name>
<dbReference type="EMBL" id="CP097118">
    <property type="protein sequence ID" value="USS87486.1"/>
    <property type="molecule type" value="Genomic_DNA"/>
</dbReference>
<keyword evidence="2" id="KW-1185">Reference proteome</keyword>
<protein>
    <submittedName>
        <fullName evidence="1">Uncharacterized protein</fullName>
    </submittedName>
</protein>
<dbReference type="Proteomes" id="UP001057025">
    <property type="component" value="Chromosome"/>
</dbReference>
<accession>A0ABY5BU11</accession>
<evidence type="ECO:0000313" key="2">
    <source>
        <dbReference type="Proteomes" id="UP001057025"/>
    </source>
</evidence>
<proteinExistence type="predicted"/>
<gene>
    <name evidence="1" type="ORF">M3M39_05025</name>
</gene>
<dbReference type="RefSeq" id="WP_252796784.1">
    <property type="nucleotide sequence ID" value="NZ_CP097118.1"/>
</dbReference>
<evidence type="ECO:0000313" key="1">
    <source>
        <dbReference type="EMBL" id="USS87486.1"/>
    </source>
</evidence>
<organism evidence="1 2">
    <name type="scientific">Fructilactobacillus hinvesii</name>
    <dbReference type="NCBI Taxonomy" id="2940300"/>
    <lineage>
        <taxon>Bacteria</taxon>
        <taxon>Bacillati</taxon>
        <taxon>Bacillota</taxon>
        <taxon>Bacilli</taxon>
        <taxon>Lactobacillales</taxon>
        <taxon>Lactobacillaceae</taxon>
        <taxon>Fructilactobacillus</taxon>
    </lineage>
</organism>
<sequence>METIKQHNDRMARIIVGYSFGLKIYLNMDNLSGFKKKVIKIVSSMPDDDPVAEVVQEIKQVFNQYFDNEVPETIDGCKALLEMIDNICHEKIMELTGSLV</sequence>